<dbReference type="EC" id="2.7.7.18" evidence="11"/>
<reference evidence="13 14" key="1">
    <citation type="journal article" date="2012" name="Antonie Van Leeuwenhoek">
        <title>Shewanella litorisediminis sp. nov., a gammaproteobacterium isolated from a tidal flat sediment.</title>
        <authorList>
            <person name="Lee M.H."/>
            <person name="Yoon J.H."/>
        </authorList>
    </citation>
    <scope>NUCLEOTIDE SEQUENCE [LARGE SCALE GENOMIC DNA]</scope>
    <source>
        <strain evidence="13 14">SMK1-12</strain>
    </source>
</reference>
<dbReference type="NCBIfam" id="NF000840">
    <property type="entry name" value="PRK00071.1-3"/>
    <property type="match status" value="1"/>
</dbReference>
<dbReference type="GO" id="GO:0004515">
    <property type="term" value="F:nicotinate-nucleotide adenylyltransferase activity"/>
    <property type="evidence" value="ECO:0007669"/>
    <property type="project" value="UniProtKB-EC"/>
</dbReference>
<dbReference type="HAMAP" id="MF_00244">
    <property type="entry name" value="NaMN_adenylyltr"/>
    <property type="match status" value="1"/>
</dbReference>
<comment type="function">
    <text evidence="1 11">Catalyzes the reversible adenylation of nicotinate mononucleotide (NaMN) to nicotinic acid adenine dinucleotide (NaAD).</text>
</comment>
<dbReference type="RefSeq" id="WP_203324567.1">
    <property type="nucleotide sequence ID" value="NZ_CP069213.1"/>
</dbReference>
<keyword evidence="7 11" id="KW-0547">Nucleotide-binding</keyword>
<evidence type="ECO:0000256" key="9">
    <source>
        <dbReference type="ARBA" id="ARBA00023027"/>
    </source>
</evidence>
<evidence type="ECO:0000256" key="6">
    <source>
        <dbReference type="ARBA" id="ARBA00022695"/>
    </source>
</evidence>
<comment type="catalytic activity">
    <reaction evidence="10 11">
        <text>nicotinate beta-D-ribonucleotide + ATP + H(+) = deamido-NAD(+) + diphosphate</text>
        <dbReference type="Rhea" id="RHEA:22860"/>
        <dbReference type="ChEBI" id="CHEBI:15378"/>
        <dbReference type="ChEBI" id="CHEBI:30616"/>
        <dbReference type="ChEBI" id="CHEBI:33019"/>
        <dbReference type="ChEBI" id="CHEBI:57502"/>
        <dbReference type="ChEBI" id="CHEBI:58437"/>
        <dbReference type="EC" id="2.7.7.18"/>
    </reaction>
</comment>
<dbReference type="NCBIfam" id="NF000839">
    <property type="entry name" value="PRK00071.1-1"/>
    <property type="match status" value="1"/>
</dbReference>
<keyword evidence="9 11" id="KW-0520">NAD</keyword>
<gene>
    <name evidence="11 13" type="primary">nadD</name>
    <name evidence="13" type="ORF">JQC75_13435</name>
</gene>
<evidence type="ECO:0000256" key="4">
    <source>
        <dbReference type="ARBA" id="ARBA00022642"/>
    </source>
</evidence>
<dbReference type="PANTHER" id="PTHR39321:SF3">
    <property type="entry name" value="PHOSPHOPANTETHEINE ADENYLYLTRANSFERASE"/>
    <property type="match status" value="1"/>
</dbReference>
<dbReference type="SUPFAM" id="SSF52374">
    <property type="entry name" value="Nucleotidylyl transferase"/>
    <property type="match status" value="1"/>
</dbReference>
<evidence type="ECO:0000256" key="2">
    <source>
        <dbReference type="ARBA" id="ARBA00005019"/>
    </source>
</evidence>
<keyword evidence="5 11" id="KW-0808">Transferase</keyword>
<sequence length="215" mass="24648">MSMRKAKRHTAILGGTFDPPHFGHIRPLQDVLKHWPLQDCWLLPNHIPPHKPGTHASTSARLEMIDALCHQFPAFSLCDIELRRDEPSYTVNTLKQLKELYPDRVFYFVMGMDSFLSLDKWFQWQQLFDLCHLVLCARPGYQLANEHPMAKLLSQRQHTGADLPAEDSGKMLITDISEQDISSTDIRTALASGRDIRQFVPESVARVIEAQGLYR</sequence>
<dbReference type="InterPro" id="IPR005248">
    <property type="entry name" value="NadD/NMNAT"/>
</dbReference>
<dbReference type="Proteomes" id="UP000596252">
    <property type="component" value="Chromosome"/>
</dbReference>
<evidence type="ECO:0000313" key="13">
    <source>
        <dbReference type="EMBL" id="QRH00867.1"/>
    </source>
</evidence>
<comment type="similarity">
    <text evidence="3 11">Belongs to the NadD family.</text>
</comment>
<dbReference type="Gene3D" id="3.40.50.620">
    <property type="entry name" value="HUPs"/>
    <property type="match status" value="1"/>
</dbReference>
<proteinExistence type="inferred from homology"/>
<evidence type="ECO:0000256" key="7">
    <source>
        <dbReference type="ARBA" id="ARBA00022741"/>
    </source>
</evidence>
<dbReference type="CDD" id="cd02165">
    <property type="entry name" value="NMNAT"/>
    <property type="match status" value="1"/>
</dbReference>
<name>A0ABX7G0R6_9GAMM</name>
<keyword evidence="4 11" id="KW-0662">Pyridine nucleotide biosynthesis</keyword>
<keyword evidence="8 11" id="KW-0067">ATP-binding</keyword>
<evidence type="ECO:0000256" key="1">
    <source>
        <dbReference type="ARBA" id="ARBA00002324"/>
    </source>
</evidence>
<evidence type="ECO:0000256" key="11">
    <source>
        <dbReference type="HAMAP-Rule" id="MF_00244"/>
    </source>
</evidence>
<dbReference type="NCBIfam" id="TIGR00482">
    <property type="entry name" value="nicotinate (nicotinamide) nucleotide adenylyltransferase"/>
    <property type="match status" value="1"/>
</dbReference>
<organism evidence="13 14">
    <name type="scientific">Shewanella litorisediminis</name>
    <dbReference type="NCBI Taxonomy" id="1173586"/>
    <lineage>
        <taxon>Bacteria</taxon>
        <taxon>Pseudomonadati</taxon>
        <taxon>Pseudomonadota</taxon>
        <taxon>Gammaproteobacteria</taxon>
        <taxon>Alteromonadales</taxon>
        <taxon>Shewanellaceae</taxon>
        <taxon>Shewanella</taxon>
    </lineage>
</organism>
<evidence type="ECO:0000313" key="14">
    <source>
        <dbReference type="Proteomes" id="UP000596252"/>
    </source>
</evidence>
<evidence type="ECO:0000256" key="3">
    <source>
        <dbReference type="ARBA" id="ARBA00009014"/>
    </source>
</evidence>
<dbReference type="EMBL" id="CP069213">
    <property type="protein sequence ID" value="QRH00867.1"/>
    <property type="molecule type" value="Genomic_DNA"/>
</dbReference>
<dbReference type="InterPro" id="IPR014729">
    <property type="entry name" value="Rossmann-like_a/b/a_fold"/>
</dbReference>
<evidence type="ECO:0000259" key="12">
    <source>
        <dbReference type="Pfam" id="PF01467"/>
    </source>
</evidence>
<feature type="domain" description="Cytidyltransferase-like" evidence="12">
    <location>
        <begin position="12"/>
        <end position="188"/>
    </location>
</feature>
<accession>A0ABX7G0R6</accession>
<keyword evidence="14" id="KW-1185">Reference proteome</keyword>
<keyword evidence="6 11" id="KW-0548">Nucleotidyltransferase</keyword>
<protein>
    <recommendedName>
        <fullName evidence="11">Probable nicotinate-nucleotide adenylyltransferase</fullName>
        <ecNumber evidence="11">2.7.7.18</ecNumber>
    </recommendedName>
    <alternativeName>
        <fullName evidence="11">Deamido-NAD(+) diphosphorylase</fullName>
    </alternativeName>
    <alternativeName>
        <fullName evidence="11">Deamido-NAD(+) pyrophosphorylase</fullName>
    </alternativeName>
    <alternativeName>
        <fullName evidence="11">Nicotinate mononucleotide adenylyltransferase</fullName>
        <shortName evidence="11">NaMN adenylyltransferase</shortName>
    </alternativeName>
</protein>
<evidence type="ECO:0000256" key="10">
    <source>
        <dbReference type="ARBA" id="ARBA00048721"/>
    </source>
</evidence>
<dbReference type="Pfam" id="PF01467">
    <property type="entry name" value="CTP_transf_like"/>
    <property type="match status" value="1"/>
</dbReference>
<evidence type="ECO:0000256" key="8">
    <source>
        <dbReference type="ARBA" id="ARBA00022840"/>
    </source>
</evidence>
<dbReference type="InterPro" id="IPR004821">
    <property type="entry name" value="Cyt_trans-like"/>
</dbReference>
<dbReference type="PANTHER" id="PTHR39321">
    <property type="entry name" value="NICOTINATE-NUCLEOTIDE ADENYLYLTRANSFERASE-RELATED"/>
    <property type="match status" value="1"/>
</dbReference>
<evidence type="ECO:0000256" key="5">
    <source>
        <dbReference type="ARBA" id="ARBA00022679"/>
    </source>
</evidence>
<comment type="pathway">
    <text evidence="2 11">Cofactor biosynthesis; NAD(+) biosynthesis; deamido-NAD(+) from nicotinate D-ribonucleotide: step 1/1.</text>
</comment>